<dbReference type="HOGENOM" id="CLU_129956_0_0_1"/>
<evidence type="ECO:0000313" key="2">
    <source>
        <dbReference type="Proteomes" id="UP000020467"/>
    </source>
</evidence>
<organism evidence="1 2">
    <name type="scientific">Colletotrichum fioriniae PJ7</name>
    <dbReference type="NCBI Taxonomy" id="1445577"/>
    <lineage>
        <taxon>Eukaryota</taxon>
        <taxon>Fungi</taxon>
        <taxon>Dikarya</taxon>
        <taxon>Ascomycota</taxon>
        <taxon>Pezizomycotina</taxon>
        <taxon>Sordariomycetes</taxon>
        <taxon>Hypocreomycetidae</taxon>
        <taxon>Glomerellales</taxon>
        <taxon>Glomerellaceae</taxon>
        <taxon>Colletotrichum</taxon>
        <taxon>Colletotrichum acutatum species complex</taxon>
    </lineage>
</organism>
<sequence>MTEVLGLVSSFAAIIQLVQYGEKFAKALYQYSEQRGYRAEKIEHYANDVVTFSDVVRTAHFSLTQHCKKYPESPVLDFIATQGVLNNIASQSGSVEQRLKIAASQIRSCLGSKSFVLSFFKWWYQRNSIKDLFPEMESIKTSLQLLLATAQFEIVTMERDDPRSGSIMTGVKELEISTYVQGIGT</sequence>
<accession>A0A010RZF3</accession>
<keyword evidence="2" id="KW-1185">Reference proteome</keyword>
<dbReference type="EMBL" id="JARH01000045">
    <property type="protein sequence ID" value="EXF86001.1"/>
    <property type="molecule type" value="Genomic_DNA"/>
</dbReference>
<protein>
    <submittedName>
        <fullName evidence="1">Uncharacterized protein</fullName>
    </submittedName>
</protein>
<proteinExistence type="predicted"/>
<comment type="caution">
    <text evidence="1">The sequence shown here is derived from an EMBL/GenBank/DDBJ whole genome shotgun (WGS) entry which is preliminary data.</text>
</comment>
<reference evidence="1 2" key="1">
    <citation type="submission" date="2014-02" db="EMBL/GenBank/DDBJ databases">
        <title>The genome sequence of Colletotrichum fioriniae PJ7.</title>
        <authorList>
            <person name="Baroncelli R."/>
            <person name="Thon M.R."/>
        </authorList>
    </citation>
    <scope>NUCLEOTIDE SEQUENCE [LARGE SCALE GENOMIC DNA]</scope>
    <source>
        <strain evidence="1 2">PJ7</strain>
    </source>
</reference>
<evidence type="ECO:0000313" key="1">
    <source>
        <dbReference type="EMBL" id="EXF86001.1"/>
    </source>
</evidence>
<dbReference type="AlphaFoldDB" id="A0A010RZF3"/>
<gene>
    <name evidence="1" type="ORF">CFIO01_05936</name>
</gene>
<dbReference type="KEGG" id="cfj:CFIO01_05936"/>
<dbReference type="Proteomes" id="UP000020467">
    <property type="component" value="Unassembled WGS sequence"/>
</dbReference>
<dbReference type="eggNOG" id="ENOG502RKT5">
    <property type="taxonomic scope" value="Eukaryota"/>
</dbReference>
<name>A0A010RZF3_9PEZI</name>
<dbReference type="OrthoDB" id="4849252at2759"/>